<evidence type="ECO:0000256" key="1">
    <source>
        <dbReference type="ARBA" id="ARBA00006227"/>
    </source>
</evidence>
<comment type="function">
    <text evidence="4">This protein is one of the early assembly proteins of the 50S ribosomal subunit, although it is not seen to bind rRNA by itself. It is important during the early stages of 50S assembly.</text>
</comment>
<dbReference type="GO" id="GO:0022625">
    <property type="term" value="C:cytosolic large ribosomal subunit"/>
    <property type="evidence" value="ECO:0007669"/>
    <property type="project" value="UniProtKB-UniRule"/>
</dbReference>
<keyword evidence="3 4" id="KW-0687">Ribonucleoprotein</keyword>
<comment type="similarity">
    <text evidence="1 4 5">Belongs to the universal ribosomal protein uL13 family.</text>
</comment>
<evidence type="ECO:0000256" key="4">
    <source>
        <dbReference type="HAMAP-Rule" id="MF_01366"/>
    </source>
</evidence>
<evidence type="ECO:0000313" key="6">
    <source>
        <dbReference type="EMBL" id="QNO54544.1"/>
    </source>
</evidence>
<reference evidence="6" key="1">
    <citation type="submission" date="2020-06" db="EMBL/GenBank/DDBJ databases">
        <title>Unique genomic features of the anaerobic methanotrophic archaea.</title>
        <authorList>
            <person name="Chadwick G.L."/>
            <person name="Skennerton C.T."/>
            <person name="Laso-Perez R."/>
            <person name="Leu A.O."/>
            <person name="Speth D.R."/>
            <person name="Yu H."/>
            <person name="Morgan-Lang C."/>
            <person name="Hatzenpichler R."/>
            <person name="Goudeau D."/>
            <person name="Malmstrom R."/>
            <person name="Brazelton W.J."/>
            <person name="Woyke T."/>
            <person name="Hallam S.J."/>
            <person name="Tyson G.W."/>
            <person name="Wegener G."/>
            <person name="Boetius A."/>
            <person name="Orphan V."/>
        </authorList>
    </citation>
    <scope>NUCLEOTIDE SEQUENCE</scope>
</reference>
<dbReference type="InterPro" id="IPR036899">
    <property type="entry name" value="Ribosomal_uL13_sf"/>
</dbReference>
<dbReference type="NCBIfam" id="TIGR01077">
    <property type="entry name" value="L13_A_E"/>
    <property type="match status" value="1"/>
</dbReference>
<gene>
    <name evidence="4" type="primary">rpl13</name>
    <name evidence="6" type="ORF">KENJCFKB_00003</name>
</gene>
<dbReference type="GO" id="GO:0017148">
    <property type="term" value="P:negative regulation of translation"/>
    <property type="evidence" value="ECO:0007669"/>
    <property type="project" value="TreeGrafter"/>
</dbReference>
<dbReference type="GO" id="GO:0006412">
    <property type="term" value="P:translation"/>
    <property type="evidence" value="ECO:0007669"/>
    <property type="project" value="UniProtKB-UniRule"/>
</dbReference>
<dbReference type="HAMAP" id="MF_01366">
    <property type="entry name" value="Ribosomal_uL13"/>
    <property type="match status" value="1"/>
</dbReference>
<evidence type="ECO:0000256" key="2">
    <source>
        <dbReference type="ARBA" id="ARBA00022980"/>
    </source>
</evidence>
<organism evidence="6">
    <name type="scientific">Candidatus Methanophaga sp. ANME-1 ERB7</name>
    <dbReference type="NCBI Taxonomy" id="2759913"/>
    <lineage>
        <taxon>Archaea</taxon>
        <taxon>Methanobacteriati</taxon>
        <taxon>Methanobacteriota</taxon>
        <taxon>Stenosarchaea group</taxon>
        <taxon>Methanomicrobia</taxon>
        <taxon>Candidatus Methanophagales</taxon>
        <taxon>Candidatus Methanophagaceae</taxon>
        <taxon>Candidatus Methanophaga</taxon>
    </lineage>
</organism>
<dbReference type="PANTHER" id="PTHR11545:SF3">
    <property type="entry name" value="LARGE RIBOSOMAL SUBUNIT PROTEIN UL13"/>
    <property type="match status" value="1"/>
</dbReference>
<dbReference type="EMBL" id="MT631586">
    <property type="protein sequence ID" value="QNO54544.1"/>
    <property type="molecule type" value="Genomic_DNA"/>
</dbReference>
<protein>
    <recommendedName>
        <fullName evidence="4">Large ribosomal subunit protein uL13</fullName>
    </recommendedName>
</protein>
<sequence length="143" mass="16585">MEIVDGDGLILGRLASGVAKELLNDTEKEFAIVNAERVVISGSKVRTFKDYKQKKDRGSREQGPFYPRMPDRILKRTIRGMLPYKRARGKDALSRVKVYLGIPEEYEKMERKRVEYAEAYRLSRKYVTLGEVSEKLGWSPKQR</sequence>
<dbReference type="Gene3D" id="3.90.1180.10">
    <property type="entry name" value="Ribosomal protein L13"/>
    <property type="match status" value="1"/>
</dbReference>
<evidence type="ECO:0000256" key="5">
    <source>
        <dbReference type="RuleBase" id="RU003877"/>
    </source>
</evidence>
<dbReference type="InterPro" id="IPR005823">
    <property type="entry name" value="Ribosomal_uL13_bac-type"/>
</dbReference>
<dbReference type="PROSITE" id="PS00783">
    <property type="entry name" value="RIBOSOMAL_L13"/>
    <property type="match status" value="1"/>
</dbReference>
<dbReference type="InterPro" id="IPR005822">
    <property type="entry name" value="Ribosomal_uL13"/>
</dbReference>
<dbReference type="PANTHER" id="PTHR11545">
    <property type="entry name" value="RIBOSOMAL PROTEIN L13"/>
    <property type="match status" value="1"/>
</dbReference>
<comment type="subunit">
    <text evidence="4">Part of the 50S ribosomal subunit.</text>
</comment>
<dbReference type="GO" id="GO:0003729">
    <property type="term" value="F:mRNA binding"/>
    <property type="evidence" value="ECO:0007669"/>
    <property type="project" value="TreeGrafter"/>
</dbReference>
<dbReference type="InterPro" id="IPR005755">
    <property type="entry name" value="Ribosomal_uL13_euk/arc"/>
</dbReference>
<dbReference type="InterPro" id="IPR023563">
    <property type="entry name" value="Ribosomal_uL13_CS"/>
</dbReference>
<accession>A0A7G9Z2R0</accession>
<dbReference type="NCBIfam" id="NF005004">
    <property type="entry name" value="PRK06394.1"/>
    <property type="match status" value="1"/>
</dbReference>
<dbReference type="AlphaFoldDB" id="A0A7G9Z2R0"/>
<proteinExistence type="inferred from homology"/>
<name>A0A7G9Z2R0_9EURY</name>
<dbReference type="SUPFAM" id="SSF52161">
    <property type="entry name" value="Ribosomal protein L13"/>
    <property type="match status" value="1"/>
</dbReference>
<dbReference type="Pfam" id="PF00572">
    <property type="entry name" value="Ribosomal_L13"/>
    <property type="match status" value="1"/>
</dbReference>
<dbReference type="PIRSF" id="PIRSF002181">
    <property type="entry name" value="Ribosomal_L13"/>
    <property type="match status" value="1"/>
</dbReference>
<evidence type="ECO:0000256" key="3">
    <source>
        <dbReference type="ARBA" id="ARBA00023274"/>
    </source>
</evidence>
<keyword evidence="2 4" id="KW-0689">Ribosomal protein</keyword>
<dbReference type="GO" id="GO:0003735">
    <property type="term" value="F:structural constituent of ribosome"/>
    <property type="evidence" value="ECO:0007669"/>
    <property type="project" value="UniProtKB-UniRule"/>
</dbReference>